<evidence type="ECO:0000256" key="2">
    <source>
        <dbReference type="SAM" id="SignalP"/>
    </source>
</evidence>
<organism evidence="3 4">
    <name type="scientific">Hyunsoonleella flava</name>
    <dbReference type="NCBI Taxonomy" id="2527939"/>
    <lineage>
        <taxon>Bacteria</taxon>
        <taxon>Pseudomonadati</taxon>
        <taxon>Bacteroidota</taxon>
        <taxon>Flavobacteriia</taxon>
        <taxon>Flavobacteriales</taxon>
        <taxon>Flavobacteriaceae</taxon>
    </lineage>
</organism>
<dbReference type="EMBL" id="SIRT01000001">
    <property type="protein sequence ID" value="TBN06685.1"/>
    <property type="molecule type" value="Genomic_DNA"/>
</dbReference>
<protein>
    <submittedName>
        <fullName evidence="3">Uncharacterized protein</fullName>
    </submittedName>
</protein>
<accession>A0A4Q9FJ90</accession>
<name>A0A4Q9FJ90_9FLAO</name>
<gene>
    <name evidence="3" type="ORF">EYD45_02030</name>
</gene>
<sequence>MNLKRTYSILLCLFATIMMNAQTFKTPTDYLDFVGKEQKSITRNMWNYTKALAHSKSDRTIDSRRKILIKTVERAIAKITKAEGFDGNTYKNQVLKHLNFNLNLLKEDYAKIIDMKEVAEQSYDLMEAYMLAQEMADEKLEESQQQYETDFYAFANKHNINILESESDLGKKMTISNEVFKHYKEMYLKYFKVYINEVYLIDALNKGDVGAIEQSAAALSASAKEGLKLLENIELYKGDKSIINATKEAFNFFIDEADNKIPVITEFLVLNEDFETIKKAIESTPQRKRTKEQIAEYNQQVKKMNKGVKDYNKTNAELNKNRQIILNKLNGANERFLSKHIPKQ</sequence>
<proteinExistence type="predicted"/>
<comment type="caution">
    <text evidence="3">The sequence shown here is derived from an EMBL/GenBank/DDBJ whole genome shotgun (WGS) entry which is preliminary data.</text>
</comment>
<evidence type="ECO:0000313" key="3">
    <source>
        <dbReference type="EMBL" id="TBN06685.1"/>
    </source>
</evidence>
<evidence type="ECO:0000313" key="4">
    <source>
        <dbReference type="Proteomes" id="UP000291142"/>
    </source>
</evidence>
<reference evidence="3 4" key="1">
    <citation type="submission" date="2019-02" db="EMBL/GenBank/DDBJ databases">
        <title>Hyunsoonleella sp., isolated from marine sediment.</title>
        <authorList>
            <person name="Liu B.-T."/>
        </authorList>
    </citation>
    <scope>NUCLEOTIDE SEQUENCE [LARGE SCALE GENOMIC DNA]</scope>
    <source>
        <strain evidence="3 4">T58</strain>
    </source>
</reference>
<feature type="chain" id="PRO_5020290598" evidence="2">
    <location>
        <begin position="22"/>
        <end position="344"/>
    </location>
</feature>
<keyword evidence="2" id="KW-0732">Signal</keyword>
<keyword evidence="1" id="KW-0175">Coiled coil</keyword>
<evidence type="ECO:0000256" key="1">
    <source>
        <dbReference type="SAM" id="Coils"/>
    </source>
</evidence>
<dbReference type="Proteomes" id="UP000291142">
    <property type="component" value="Unassembled WGS sequence"/>
</dbReference>
<feature type="coiled-coil region" evidence="1">
    <location>
        <begin position="287"/>
        <end position="335"/>
    </location>
</feature>
<keyword evidence="4" id="KW-1185">Reference proteome</keyword>
<dbReference type="RefSeq" id="WP_130962672.1">
    <property type="nucleotide sequence ID" value="NZ_SIRT01000001.1"/>
</dbReference>
<feature type="signal peptide" evidence="2">
    <location>
        <begin position="1"/>
        <end position="21"/>
    </location>
</feature>
<dbReference type="AlphaFoldDB" id="A0A4Q9FJ90"/>
<dbReference type="OrthoDB" id="1137595at2"/>